<accession>A0A2T7NUA7</accession>
<evidence type="ECO:0000256" key="8">
    <source>
        <dbReference type="ARBA" id="ARBA00047899"/>
    </source>
</evidence>
<dbReference type="InterPro" id="IPR011009">
    <property type="entry name" value="Kinase-like_dom_sf"/>
</dbReference>
<protein>
    <recommendedName>
        <fullName evidence="2">non-specific serine/threonine protein kinase</fullName>
        <ecNumber evidence="2">2.7.11.1</ecNumber>
    </recommendedName>
</protein>
<evidence type="ECO:0000259" key="12">
    <source>
        <dbReference type="PROSITE" id="PS50011"/>
    </source>
</evidence>
<evidence type="ECO:0000256" key="4">
    <source>
        <dbReference type="ARBA" id="ARBA00022679"/>
    </source>
</evidence>
<dbReference type="EC" id="2.7.11.1" evidence="2"/>
<comment type="caution">
    <text evidence="13">The sequence shown here is derived from an EMBL/GenBank/DDBJ whole genome shotgun (WGS) entry which is preliminary data.</text>
</comment>
<dbReference type="Gene3D" id="1.10.510.10">
    <property type="entry name" value="Transferase(Phosphotransferase) domain 1"/>
    <property type="match status" value="1"/>
</dbReference>
<comment type="catalytic activity">
    <reaction evidence="8">
        <text>L-threonyl-[protein] + ATP = O-phospho-L-threonyl-[protein] + ADP + H(+)</text>
        <dbReference type="Rhea" id="RHEA:46608"/>
        <dbReference type="Rhea" id="RHEA-COMP:11060"/>
        <dbReference type="Rhea" id="RHEA-COMP:11605"/>
        <dbReference type="ChEBI" id="CHEBI:15378"/>
        <dbReference type="ChEBI" id="CHEBI:30013"/>
        <dbReference type="ChEBI" id="CHEBI:30616"/>
        <dbReference type="ChEBI" id="CHEBI:61977"/>
        <dbReference type="ChEBI" id="CHEBI:456216"/>
        <dbReference type="EC" id="2.7.11.1"/>
    </reaction>
</comment>
<sequence>MHQELGDDKQWTVERELGRGSFATVYKLVHAHTAASTNAENKFALKVINGQGSNAHDREEAFKEFRLMQRLSHQHVVIFLDSFQVDKDLHLVLELCEGGDLRTFLDRLREQRMREAKVSVGVKETQVIKWTEQLASALHYLHGEKVLHRDLKPQNILLKNEQHLKIGDLGIARQLIYTQEMVMSYKGTPLYMGPEIYKGSPYSYKADIWSLGCCVYEMMSLQYAFHASNRYQVAWAVMSSQVKPLPACYSQELQSLVFNMLDKNPDARPSAADIVCTIQGLQDLTSQRCQQQEVLKRDKCCSITQLKTSHRDIANALFRFLSREHAAQSSHMAYLANTSICHSNRSKNFDAGEDVSHISILPQQDTVLNLPTKREAHSSSEKSITESTQRGITNHYHDSTAFSQDRDSTSTMLPKYEISCDVESSPNMESSTETLQSPNHDHQFSDVESFKNSDNQSNYPDLSKLTSETDCRAYAREIVNWAKSRLVTLQENKTSETMKEHDVNVLKEDATPGADHSEEEKSSDIKHKSGGAVPKKAKFKESKTEKEHTGKVIRKSEEKDLYLLQNRSKEGNDKMGQNGAITLFTRSQRVTFKKDAHLSQDKDITDKEILL</sequence>
<keyword evidence="6" id="KW-0418">Kinase</keyword>
<evidence type="ECO:0000256" key="7">
    <source>
        <dbReference type="ARBA" id="ARBA00022840"/>
    </source>
</evidence>
<dbReference type="PROSITE" id="PS00107">
    <property type="entry name" value="PROTEIN_KINASE_ATP"/>
    <property type="match status" value="1"/>
</dbReference>
<name>A0A2T7NUA7_POMCA</name>
<dbReference type="SMART" id="SM00220">
    <property type="entry name" value="S_TKc"/>
    <property type="match status" value="1"/>
</dbReference>
<evidence type="ECO:0000256" key="1">
    <source>
        <dbReference type="ARBA" id="ARBA00010886"/>
    </source>
</evidence>
<feature type="compositionally biased region" description="Polar residues" evidence="11">
    <location>
        <begin position="452"/>
        <end position="463"/>
    </location>
</feature>
<dbReference type="SUPFAM" id="SSF56112">
    <property type="entry name" value="Protein kinase-like (PK-like)"/>
    <property type="match status" value="1"/>
</dbReference>
<dbReference type="InterPro" id="IPR000719">
    <property type="entry name" value="Prot_kinase_dom"/>
</dbReference>
<keyword evidence="14" id="KW-1185">Reference proteome</keyword>
<keyword evidence="5 10" id="KW-0547">Nucleotide-binding</keyword>
<dbReference type="PROSITE" id="PS50011">
    <property type="entry name" value="PROTEIN_KINASE_DOM"/>
    <property type="match status" value="1"/>
</dbReference>
<keyword evidence="3" id="KW-0723">Serine/threonine-protein kinase</keyword>
<feature type="region of interest" description="Disordered" evidence="11">
    <location>
        <begin position="422"/>
        <end position="463"/>
    </location>
</feature>
<feature type="compositionally biased region" description="Polar residues" evidence="11">
    <location>
        <begin position="422"/>
        <end position="438"/>
    </location>
</feature>
<proteinExistence type="inferred from homology"/>
<dbReference type="AlphaFoldDB" id="A0A2T7NUA7"/>
<evidence type="ECO:0000256" key="11">
    <source>
        <dbReference type="SAM" id="MobiDB-lite"/>
    </source>
</evidence>
<dbReference type="PANTHER" id="PTHR44899:SF3">
    <property type="entry name" value="SERINE_THREONINE-PROTEIN KINASE NEK1"/>
    <property type="match status" value="1"/>
</dbReference>
<dbReference type="GO" id="GO:0005524">
    <property type="term" value="F:ATP binding"/>
    <property type="evidence" value="ECO:0007669"/>
    <property type="project" value="UniProtKB-UniRule"/>
</dbReference>
<dbReference type="OMA" id="DYFTMFR"/>
<gene>
    <name evidence="13" type="ORF">C0Q70_15220</name>
</gene>
<dbReference type="InterPro" id="IPR017441">
    <property type="entry name" value="Protein_kinase_ATP_BS"/>
</dbReference>
<feature type="compositionally biased region" description="Basic and acidic residues" evidence="11">
    <location>
        <begin position="439"/>
        <end position="451"/>
    </location>
</feature>
<organism evidence="13 14">
    <name type="scientific">Pomacea canaliculata</name>
    <name type="common">Golden apple snail</name>
    <dbReference type="NCBI Taxonomy" id="400727"/>
    <lineage>
        <taxon>Eukaryota</taxon>
        <taxon>Metazoa</taxon>
        <taxon>Spiralia</taxon>
        <taxon>Lophotrochozoa</taxon>
        <taxon>Mollusca</taxon>
        <taxon>Gastropoda</taxon>
        <taxon>Caenogastropoda</taxon>
        <taxon>Architaenioglossa</taxon>
        <taxon>Ampullarioidea</taxon>
        <taxon>Ampullariidae</taxon>
        <taxon>Pomacea</taxon>
    </lineage>
</organism>
<dbReference type="GO" id="GO:0004674">
    <property type="term" value="F:protein serine/threonine kinase activity"/>
    <property type="evidence" value="ECO:0007669"/>
    <property type="project" value="UniProtKB-KW"/>
</dbReference>
<dbReference type="PROSITE" id="PS00108">
    <property type="entry name" value="PROTEIN_KINASE_ST"/>
    <property type="match status" value="1"/>
</dbReference>
<evidence type="ECO:0000256" key="5">
    <source>
        <dbReference type="ARBA" id="ARBA00022741"/>
    </source>
</evidence>
<dbReference type="Pfam" id="PF00069">
    <property type="entry name" value="Pkinase"/>
    <property type="match status" value="1"/>
</dbReference>
<evidence type="ECO:0000313" key="13">
    <source>
        <dbReference type="EMBL" id="PVD24735.1"/>
    </source>
</evidence>
<dbReference type="PANTHER" id="PTHR44899">
    <property type="entry name" value="CAMK FAMILY PROTEIN KINASE"/>
    <property type="match status" value="1"/>
</dbReference>
<feature type="compositionally biased region" description="Basic and acidic residues" evidence="11">
    <location>
        <begin position="539"/>
        <end position="560"/>
    </location>
</feature>
<keyword evidence="4" id="KW-0808">Transferase</keyword>
<feature type="domain" description="Protein kinase" evidence="12">
    <location>
        <begin position="11"/>
        <end position="281"/>
    </location>
</feature>
<evidence type="ECO:0000256" key="9">
    <source>
        <dbReference type="ARBA" id="ARBA00048679"/>
    </source>
</evidence>
<comment type="similarity">
    <text evidence="1">Belongs to the protein kinase superfamily. NEK Ser/Thr protein kinase family. NIMA subfamily.</text>
</comment>
<feature type="region of interest" description="Disordered" evidence="11">
    <location>
        <begin position="507"/>
        <end position="560"/>
    </location>
</feature>
<feature type="compositionally biased region" description="Basic and acidic residues" evidence="11">
    <location>
        <begin position="507"/>
        <end position="527"/>
    </location>
</feature>
<dbReference type="STRING" id="400727.A0A2T7NUA7"/>
<dbReference type="Proteomes" id="UP000245119">
    <property type="component" value="Linkage Group LG9"/>
</dbReference>
<evidence type="ECO:0000256" key="3">
    <source>
        <dbReference type="ARBA" id="ARBA00022527"/>
    </source>
</evidence>
<evidence type="ECO:0000256" key="2">
    <source>
        <dbReference type="ARBA" id="ARBA00012513"/>
    </source>
</evidence>
<feature type="compositionally biased region" description="Basic and acidic residues" evidence="11">
    <location>
        <begin position="372"/>
        <end position="384"/>
    </location>
</feature>
<dbReference type="InterPro" id="IPR051131">
    <property type="entry name" value="NEK_Ser/Thr_kinase_NIMA"/>
</dbReference>
<reference evidence="13 14" key="1">
    <citation type="submission" date="2018-04" db="EMBL/GenBank/DDBJ databases">
        <title>The genome of golden apple snail Pomacea canaliculata provides insight into stress tolerance and invasive adaptation.</title>
        <authorList>
            <person name="Liu C."/>
            <person name="Liu B."/>
            <person name="Ren Y."/>
            <person name="Zhang Y."/>
            <person name="Wang H."/>
            <person name="Li S."/>
            <person name="Jiang F."/>
            <person name="Yin L."/>
            <person name="Zhang G."/>
            <person name="Qian W."/>
            <person name="Fan W."/>
        </authorList>
    </citation>
    <scope>NUCLEOTIDE SEQUENCE [LARGE SCALE GENOMIC DNA]</scope>
    <source>
        <strain evidence="13">SZHN2017</strain>
        <tissue evidence="13">Muscle</tissue>
    </source>
</reference>
<evidence type="ECO:0000256" key="6">
    <source>
        <dbReference type="ARBA" id="ARBA00022777"/>
    </source>
</evidence>
<keyword evidence="7 10" id="KW-0067">ATP-binding</keyword>
<dbReference type="EMBL" id="PZQS01000009">
    <property type="protein sequence ID" value="PVD24735.1"/>
    <property type="molecule type" value="Genomic_DNA"/>
</dbReference>
<dbReference type="InterPro" id="IPR008271">
    <property type="entry name" value="Ser/Thr_kinase_AS"/>
</dbReference>
<evidence type="ECO:0000313" key="14">
    <source>
        <dbReference type="Proteomes" id="UP000245119"/>
    </source>
</evidence>
<feature type="region of interest" description="Disordered" evidence="11">
    <location>
        <begin position="372"/>
        <end position="409"/>
    </location>
</feature>
<feature type="binding site" evidence="10">
    <location>
        <position position="46"/>
    </location>
    <ligand>
        <name>ATP</name>
        <dbReference type="ChEBI" id="CHEBI:30616"/>
    </ligand>
</feature>
<comment type="catalytic activity">
    <reaction evidence="9">
        <text>L-seryl-[protein] + ATP = O-phospho-L-seryl-[protein] + ADP + H(+)</text>
        <dbReference type="Rhea" id="RHEA:17989"/>
        <dbReference type="Rhea" id="RHEA-COMP:9863"/>
        <dbReference type="Rhea" id="RHEA-COMP:11604"/>
        <dbReference type="ChEBI" id="CHEBI:15378"/>
        <dbReference type="ChEBI" id="CHEBI:29999"/>
        <dbReference type="ChEBI" id="CHEBI:30616"/>
        <dbReference type="ChEBI" id="CHEBI:83421"/>
        <dbReference type="ChEBI" id="CHEBI:456216"/>
        <dbReference type="EC" id="2.7.11.1"/>
    </reaction>
</comment>
<dbReference type="OrthoDB" id="248923at2759"/>
<evidence type="ECO:0000256" key="10">
    <source>
        <dbReference type="PROSITE-ProRule" id="PRU10141"/>
    </source>
</evidence>